<proteinExistence type="predicted"/>
<keyword evidence="2" id="KW-1185">Reference proteome</keyword>
<dbReference type="InterPro" id="IPR010775">
    <property type="entry name" value="DUF1365"/>
</dbReference>
<name>A0A1H7SVG1_9GAMM</name>
<protein>
    <recommendedName>
        <fullName evidence="3">DUF1365 domain-containing protein</fullName>
    </recommendedName>
</protein>
<dbReference type="EMBL" id="FOBI01000021">
    <property type="protein sequence ID" value="SEL76428.1"/>
    <property type="molecule type" value="Genomic_DNA"/>
</dbReference>
<dbReference type="PANTHER" id="PTHR33973:SF4">
    <property type="entry name" value="OS07G0153300 PROTEIN"/>
    <property type="match status" value="1"/>
</dbReference>
<dbReference type="Pfam" id="PF07103">
    <property type="entry name" value="DUF1365"/>
    <property type="match status" value="1"/>
</dbReference>
<gene>
    <name evidence="1" type="ORF">SAMN05216262_12117</name>
</gene>
<accession>A0A1H7SVG1</accession>
<reference evidence="2" key="1">
    <citation type="submission" date="2016-10" db="EMBL/GenBank/DDBJ databases">
        <authorList>
            <person name="Varghese N."/>
            <person name="Submissions S."/>
        </authorList>
    </citation>
    <scope>NUCLEOTIDE SEQUENCE [LARGE SCALE GENOMIC DNA]</scope>
    <source>
        <strain evidence="2">CGMCC 1.9127</strain>
    </source>
</reference>
<dbReference type="AlphaFoldDB" id="A0A1H7SVG1"/>
<dbReference type="STRING" id="641665.GCA_002104455_02017"/>
<dbReference type="Proteomes" id="UP000199297">
    <property type="component" value="Unassembled WGS sequence"/>
</dbReference>
<organism evidence="1 2">
    <name type="scientific">Colwellia chukchiensis</name>
    <dbReference type="NCBI Taxonomy" id="641665"/>
    <lineage>
        <taxon>Bacteria</taxon>
        <taxon>Pseudomonadati</taxon>
        <taxon>Pseudomonadota</taxon>
        <taxon>Gammaproteobacteria</taxon>
        <taxon>Alteromonadales</taxon>
        <taxon>Colwelliaceae</taxon>
        <taxon>Colwellia</taxon>
    </lineage>
</organism>
<evidence type="ECO:0008006" key="3">
    <source>
        <dbReference type="Google" id="ProtNLM"/>
    </source>
</evidence>
<dbReference type="OrthoDB" id="9778801at2"/>
<evidence type="ECO:0000313" key="1">
    <source>
        <dbReference type="EMBL" id="SEL76428.1"/>
    </source>
</evidence>
<dbReference type="PANTHER" id="PTHR33973">
    <property type="entry name" value="OS07G0153300 PROTEIN"/>
    <property type="match status" value="1"/>
</dbReference>
<evidence type="ECO:0000313" key="2">
    <source>
        <dbReference type="Proteomes" id="UP000199297"/>
    </source>
</evidence>
<dbReference type="RefSeq" id="WP_085285966.1">
    <property type="nucleotide sequence ID" value="NZ_FOBI01000021.1"/>
</dbReference>
<sequence length="287" mass="33620">MNTKASGEHFIYHGQISHRRFSPRAHYFNYQLYMLALDVDGLSEKRGSIGIFGFSWFNLLRFKASDYLRGEPNDLKQRIKDKVELLLRQEKQSSAINDYAQHDIKRITMLVQVRCFGFYFSPANFYFCYDKDDVCQYMLAEVSNTPWNERHYYLVPIAKPNSKPGLALHYSDKNFQVSPFMDLNMRYRWRIKPPMATSSTLLIDIENHSKGGNPVANTNANNEQKVFAATMRLEKKVFSKKNLWQLWCSLPVMTLKIVLAIYWQALKLFLKRVPFLGYQKGPAEKPK</sequence>